<comment type="caution">
    <text evidence="2">The sequence shown here is derived from an EMBL/GenBank/DDBJ whole genome shotgun (WGS) entry which is preliminary data.</text>
</comment>
<dbReference type="STRING" id="272627.CCC_04055"/>
<evidence type="ECO:0000256" key="1">
    <source>
        <dbReference type="SAM" id="SignalP"/>
    </source>
</evidence>
<dbReference type="EMBL" id="JXSL01000023">
    <property type="protein sequence ID" value="KIL99539.1"/>
    <property type="molecule type" value="Genomic_DNA"/>
</dbReference>
<dbReference type="Proteomes" id="UP000031971">
    <property type="component" value="Unassembled WGS sequence"/>
</dbReference>
<dbReference type="Pfam" id="PF13036">
    <property type="entry name" value="LpoB"/>
    <property type="match status" value="1"/>
</dbReference>
<dbReference type="PROSITE" id="PS51257">
    <property type="entry name" value="PROKAR_LIPOPROTEIN"/>
    <property type="match status" value="1"/>
</dbReference>
<dbReference type="OrthoDB" id="8969905at2"/>
<organism evidence="2 3">
    <name type="scientific">Paramagnetospirillum magnetotacticum MS-1</name>
    <dbReference type="NCBI Taxonomy" id="272627"/>
    <lineage>
        <taxon>Bacteria</taxon>
        <taxon>Pseudomonadati</taxon>
        <taxon>Pseudomonadota</taxon>
        <taxon>Alphaproteobacteria</taxon>
        <taxon>Rhodospirillales</taxon>
        <taxon>Magnetospirillaceae</taxon>
        <taxon>Paramagnetospirillum</taxon>
    </lineage>
</organism>
<keyword evidence="1" id="KW-0732">Signal</keyword>
<proteinExistence type="predicted"/>
<feature type="signal peptide" evidence="1">
    <location>
        <begin position="1"/>
        <end position="21"/>
    </location>
</feature>
<gene>
    <name evidence="2" type="ORF">CCC_04055</name>
</gene>
<evidence type="ECO:0000313" key="3">
    <source>
        <dbReference type="Proteomes" id="UP000031971"/>
    </source>
</evidence>
<dbReference type="RefSeq" id="WP_009868445.1">
    <property type="nucleotide sequence ID" value="NZ_JXSL01000023.1"/>
</dbReference>
<feature type="chain" id="PRO_5002159644" description="Penicillin-binding protein activator LpoB" evidence="1">
    <location>
        <begin position="22"/>
        <end position="209"/>
    </location>
</feature>
<keyword evidence="3" id="KW-1185">Reference proteome</keyword>
<evidence type="ECO:0008006" key="4">
    <source>
        <dbReference type="Google" id="ProtNLM"/>
    </source>
</evidence>
<reference evidence="2 3" key="1">
    <citation type="submission" date="2015-01" db="EMBL/GenBank/DDBJ databases">
        <title>Genome Sequence of Magnetospirillum magnetotacticum Strain MS-1.</title>
        <authorList>
            <person name="Marinov G.K."/>
            <person name="Smalley M.D."/>
            <person name="DeSalvo G."/>
        </authorList>
    </citation>
    <scope>NUCLEOTIDE SEQUENCE [LARGE SCALE GENOMIC DNA]</scope>
    <source>
        <strain evidence="2 3">MS-1</strain>
    </source>
</reference>
<evidence type="ECO:0000313" key="2">
    <source>
        <dbReference type="EMBL" id="KIL99539.1"/>
    </source>
</evidence>
<dbReference type="AlphaFoldDB" id="A0A0C2YIH5"/>
<accession>A0A0C2YIH5</accession>
<dbReference type="InterPro" id="IPR014094">
    <property type="entry name" value="LpoB"/>
</dbReference>
<name>A0A0C2YIH5_PARME</name>
<sequence>MRRLPALASVFVAGLALSACQSVDNTAGSPSVYIDPGSVGPVKGVGIESQDIIGMTDQMMRDMLSQPRLANAQTPPNVIIDSEYFYNESSSRLNKNSITDRLRVGLNRAAAGRMQFVGRHYADMVAKERDLKRQGVVDKATLPSAHAPKGGDYRLGGRITSLDSRDPKTGMMQRYNQIIFEMVDLESSDIVWSGIYEFAKAAQDDIIYR</sequence>
<dbReference type="Gene3D" id="3.40.50.10610">
    <property type="entry name" value="ABC-type transport auxiliary lipoprotein component"/>
    <property type="match status" value="1"/>
</dbReference>
<protein>
    <recommendedName>
        <fullName evidence="4">Penicillin-binding protein activator LpoB</fullName>
    </recommendedName>
</protein>